<dbReference type="Proteomes" id="UP000015464">
    <property type="component" value="Unassembled WGS sequence"/>
</dbReference>
<evidence type="ECO:0000256" key="2">
    <source>
        <dbReference type="SAM" id="Phobius"/>
    </source>
</evidence>
<gene>
    <name evidence="3" type="ORF">SPOG_04284</name>
</gene>
<feature type="region of interest" description="Disordered" evidence="1">
    <location>
        <begin position="591"/>
        <end position="614"/>
    </location>
</feature>
<keyword evidence="2" id="KW-0472">Membrane</keyword>
<sequence>MIYINFPLVYSYLDIGKIFLKPLASSVCIFAVLCFFQNLESIFYFSQDVLLWIAYACSTITIFTYLTVATFLETIIITVLFPFKLLYKIGSLSVNASIVAVQKFIIYASWILGYQETLQVWSQFKESSLYDSKFYKLESCFRKFPSVTAYIYCLDGKVQLIWRYGQLEHLTPIIDGPYVEADGEKISFNVNGKNAKMQQIVREYFHNEYSSTTHLFRCNQIFKLYCLSGIKTDFFPGLLEYETSTGKLNIAQKETIERSSDQVISESEINDTYADTDYWKSIFEEEESRILFEWDDETENDAELNNSEKNEEENYKDQSQDTIAKISSEDEGLNRNLLPALLFSEDSTKERDLVIEATSFVKQSDTQDCTFNLGYELEEDYGKYETQCEKDYDPNLLPILPIYEEAQNKTLERETDYKQTHDFQNHATQCEEEEDSCLLPIIPIYGAAESKAEKKEANYNQRDFYENYELSCEEENDPCMLPIISIFGETQGKTNESDNQIDISTSESTQGATIEEEKSDEKDMFPSTNKLILECLDYMKVNWGLDDKEHKEEDNSLNEIRLEKRNDNVQQPGSNGVNTAKEVIADFSDSENIRPLNPNWDSTEEEEDDDDDDNGVMKFEKLLYEPFDDDNGFYLEQTEHYSGERESYNETEKPLRKGMEIDNLQFMDEEKNKTLKMQLCMSFLTERFLQPYQTETDIPYDDKEAECRQ</sequence>
<evidence type="ECO:0000313" key="4">
    <source>
        <dbReference type="Proteomes" id="UP000015464"/>
    </source>
</evidence>
<feature type="compositionally biased region" description="Basic and acidic residues" evidence="1">
    <location>
        <begin position="306"/>
        <end position="319"/>
    </location>
</feature>
<feature type="transmembrane region" description="Helical" evidence="2">
    <location>
        <begin position="52"/>
        <end position="80"/>
    </location>
</feature>
<evidence type="ECO:0000256" key="1">
    <source>
        <dbReference type="SAM" id="MobiDB-lite"/>
    </source>
</evidence>
<keyword evidence="2" id="KW-0812">Transmembrane</keyword>
<name>S9X6I7_SCHCR</name>
<dbReference type="OMA" id="MIYINFP"/>
<keyword evidence="2" id="KW-1133">Transmembrane helix</keyword>
<dbReference type="EMBL" id="KE546996">
    <property type="protein sequence ID" value="EPY49366.1"/>
    <property type="molecule type" value="Genomic_DNA"/>
</dbReference>
<dbReference type="RefSeq" id="XP_013025814.1">
    <property type="nucleotide sequence ID" value="XM_013170360.1"/>
</dbReference>
<feature type="region of interest" description="Disordered" evidence="1">
    <location>
        <begin position="294"/>
        <end position="321"/>
    </location>
</feature>
<proteinExistence type="predicted"/>
<dbReference type="GeneID" id="25038597"/>
<protein>
    <submittedName>
        <fullName evidence="3">Uncharacterized protein</fullName>
    </submittedName>
</protein>
<dbReference type="HOGENOM" id="CLU_389406_0_0_1"/>
<feature type="transmembrane region" description="Helical" evidence="2">
    <location>
        <begin position="23"/>
        <end position="46"/>
    </location>
</feature>
<feature type="region of interest" description="Disordered" evidence="1">
    <location>
        <begin position="492"/>
        <end position="523"/>
    </location>
</feature>
<dbReference type="AlphaFoldDB" id="S9X6I7"/>
<feature type="compositionally biased region" description="Polar residues" evidence="1">
    <location>
        <begin position="492"/>
        <end position="512"/>
    </location>
</feature>
<feature type="compositionally biased region" description="Acidic residues" evidence="1">
    <location>
        <begin position="602"/>
        <end position="614"/>
    </location>
</feature>
<keyword evidence="4" id="KW-1185">Reference proteome</keyword>
<evidence type="ECO:0000313" key="3">
    <source>
        <dbReference type="EMBL" id="EPY49366.1"/>
    </source>
</evidence>
<accession>S9X6I7</accession>
<organism evidence="3 4">
    <name type="scientific">Schizosaccharomyces cryophilus (strain OY26 / ATCC MYA-4695 / CBS 11777 / NBRC 106824 / NRRL Y48691)</name>
    <name type="common">Fission yeast</name>
    <dbReference type="NCBI Taxonomy" id="653667"/>
    <lineage>
        <taxon>Eukaryota</taxon>
        <taxon>Fungi</taxon>
        <taxon>Dikarya</taxon>
        <taxon>Ascomycota</taxon>
        <taxon>Taphrinomycotina</taxon>
        <taxon>Schizosaccharomycetes</taxon>
        <taxon>Schizosaccharomycetales</taxon>
        <taxon>Schizosaccharomycetaceae</taxon>
        <taxon>Schizosaccharomyces</taxon>
    </lineage>
</organism>
<reference evidence="3 4" key="1">
    <citation type="journal article" date="2011" name="Science">
        <title>Comparative functional genomics of the fission yeasts.</title>
        <authorList>
            <person name="Rhind N."/>
            <person name="Chen Z."/>
            <person name="Yassour M."/>
            <person name="Thompson D.A."/>
            <person name="Haas B.J."/>
            <person name="Habib N."/>
            <person name="Wapinski I."/>
            <person name="Roy S."/>
            <person name="Lin M.F."/>
            <person name="Heiman D.I."/>
            <person name="Young S.K."/>
            <person name="Furuya K."/>
            <person name="Guo Y."/>
            <person name="Pidoux A."/>
            <person name="Chen H.M."/>
            <person name="Robbertse B."/>
            <person name="Goldberg J.M."/>
            <person name="Aoki K."/>
            <person name="Bayne E.H."/>
            <person name="Berlin A.M."/>
            <person name="Desjardins C.A."/>
            <person name="Dobbs E."/>
            <person name="Dukaj L."/>
            <person name="Fan L."/>
            <person name="FitzGerald M.G."/>
            <person name="French C."/>
            <person name="Gujja S."/>
            <person name="Hansen K."/>
            <person name="Keifenheim D."/>
            <person name="Levin J.Z."/>
            <person name="Mosher R.A."/>
            <person name="Mueller C.A."/>
            <person name="Pfiffner J."/>
            <person name="Priest M."/>
            <person name="Russ C."/>
            <person name="Smialowska A."/>
            <person name="Swoboda P."/>
            <person name="Sykes S.M."/>
            <person name="Vaughn M."/>
            <person name="Vengrova S."/>
            <person name="Yoder R."/>
            <person name="Zeng Q."/>
            <person name="Allshire R."/>
            <person name="Baulcombe D."/>
            <person name="Birren B.W."/>
            <person name="Brown W."/>
            <person name="Ekwall K."/>
            <person name="Kellis M."/>
            <person name="Leatherwood J."/>
            <person name="Levin H."/>
            <person name="Margalit H."/>
            <person name="Martienssen R."/>
            <person name="Nieduszynski C.A."/>
            <person name="Spatafora J.W."/>
            <person name="Friedman N."/>
            <person name="Dalgaard J.Z."/>
            <person name="Baumann P."/>
            <person name="Niki H."/>
            <person name="Regev A."/>
            <person name="Nusbaum C."/>
        </authorList>
    </citation>
    <scope>NUCLEOTIDE SEQUENCE [LARGE SCALE GENOMIC DNA]</scope>
    <source>
        <strain evidence="4">OY26 / ATCC MYA-4695 / CBS 11777 / NBRC 106824 / NRRL Y48691</strain>
    </source>
</reference>
<dbReference type="OrthoDB" id="5390532at2759"/>